<evidence type="ECO:0008006" key="3">
    <source>
        <dbReference type="Google" id="ProtNLM"/>
    </source>
</evidence>
<dbReference type="OrthoDB" id="3036013at2759"/>
<dbReference type="AlphaFoldDB" id="W4K536"/>
<dbReference type="HOGENOM" id="CLU_2518626_0_0_1"/>
<evidence type="ECO:0000313" key="1">
    <source>
        <dbReference type="EMBL" id="ETW80854.1"/>
    </source>
</evidence>
<reference evidence="1 2" key="1">
    <citation type="journal article" date="2012" name="New Phytol.">
        <title>Insight into trade-off between wood decay and parasitism from the genome of a fungal forest pathogen.</title>
        <authorList>
            <person name="Olson A."/>
            <person name="Aerts A."/>
            <person name="Asiegbu F."/>
            <person name="Belbahri L."/>
            <person name="Bouzid O."/>
            <person name="Broberg A."/>
            <person name="Canback B."/>
            <person name="Coutinho P.M."/>
            <person name="Cullen D."/>
            <person name="Dalman K."/>
            <person name="Deflorio G."/>
            <person name="van Diepen L.T."/>
            <person name="Dunand C."/>
            <person name="Duplessis S."/>
            <person name="Durling M."/>
            <person name="Gonthier P."/>
            <person name="Grimwood J."/>
            <person name="Fossdal C.G."/>
            <person name="Hansson D."/>
            <person name="Henrissat B."/>
            <person name="Hietala A."/>
            <person name="Himmelstrand K."/>
            <person name="Hoffmeister D."/>
            <person name="Hogberg N."/>
            <person name="James T.Y."/>
            <person name="Karlsson M."/>
            <person name="Kohler A."/>
            <person name="Kues U."/>
            <person name="Lee Y.H."/>
            <person name="Lin Y.C."/>
            <person name="Lind M."/>
            <person name="Lindquist E."/>
            <person name="Lombard V."/>
            <person name="Lucas S."/>
            <person name="Lunden K."/>
            <person name="Morin E."/>
            <person name="Murat C."/>
            <person name="Park J."/>
            <person name="Raffaello T."/>
            <person name="Rouze P."/>
            <person name="Salamov A."/>
            <person name="Schmutz J."/>
            <person name="Solheim H."/>
            <person name="Stahlberg J."/>
            <person name="Velez H."/>
            <person name="de Vries R.P."/>
            <person name="Wiebenga A."/>
            <person name="Woodward S."/>
            <person name="Yakovlev I."/>
            <person name="Garbelotto M."/>
            <person name="Martin F."/>
            <person name="Grigoriev I.V."/>
            <person name="Stenlid J."/>
        </authorList>
    </citation>
    <scope>NUCLEOTIDE SEQUENCE [LARGE SCALE GENOMIC DNA]</scope>
    <source>
        <strain evidence="1 2">TC 32-1</strain>
    </source>
</reference>
<dbReference type="EMBL" id="KI925459">
    <property type="protein sequence ID" value="ETW80854.1"/>
    <property type="molecule type" value="Genomic_DNA"/>
</dbReference>
<dbReference type="GeneID" id="20668728"/>
<name>W4K536_HETIT</name>
<sequence length="85" mass="9989">MPNQYKPLPPEDELEPWIKLYYHLGLTDTQIAELTLENFDREVFGLGTKMVQCLRKKWGLKSTRQQAHTIETIAVHVAEIKRHFP</sequence>
<accession>W4K536</accession>
<dbReference type="RefSeq" id="XP_009547553.1">
    <property type="nucleotide sequence ID" value="XM_009549258.1"/>
</dbReference>
<feature type="non-terminal residue" evidence="1">
    <location>
        <position position="85"/>
    </location>
</feature>
<dbReference type="Proteomes" id="UP000030671">
    <property type="component" value="Unassembled WGS sequence"/>
</dbReference>
<gene>
    <name evidence="1" type="ORF">HETIRDRAFT_233247</name>
</gene>
<proteinExistence type="predicted"/>
<protein>
    <recommendedName>
        <fullName evidence="3">Clr5 domain-containing protein</fullName>
    </recommendedName>
</protein>
<evidence type="ECO:0000313" key="2">
    <source>
        <dbReference type="Proteomes" id="UP000030671"/>
    </source>
</evidence>
<keyword evidence="2" id="KW-1185">Reference proteome</keyword>
<dbReference type="KEGG" id="hir:HETIRDRAFT_233247"/>
<organism evidence="1 2">
    <name type="scientific">Heterobasidion irregulare (strain TC 32-1)</name>
    <dbReference type="NCBI Taxonomy" id="747525"/>
    <lineage>
        <taxon>Eukaryota</taxon>
        <taxon>Fungi</taxon>
        <taxon>Dikarya</taxon>
        <taxon>Basidiomycota</taxon>
        <taxon>Agaricomycotina</taxon>
        <taxon>Agaricomycetes</taxon>
        <taxon>Russulales</taxon>
        <taxon>Bondarzewiaceae</taxon>
        <taxon>Heterobasidion</taxon>
        <taxon>Heterobasidion annosum species complex</taxon>
    </lineage>
</organism>
<dbReference type="InParanoid" id="W4K536"/>